<proteinExistence type="predicted"/>
<reference evidence="3" key="1">
    <citation type="journal article" date="2013" name="PLoS ONE">
        <title>Metagenomic insights into the carbohydrate-active enzymes carried by the microorganisms adhering to solid digesta in the rumen of cows.</title>
        <authorList>
            <person name="Wang L."/>
            <person name="Hatem A."/>
            <person name="Catalyurek U.V."/>
            <person name="Morrison M."/>
            <person name="Yu Z."/>
        </authorList>
    </citation>
    <scope>NUCLEOTIDE SEQUENCE</scope>
</reference>
<protein>
    <submittedName>
        <fullName evidence="3">Esterase/lipase</fullName>
    </submittedName>
</protein>
<dbReference type="PANTHER" id="PTHR48081:SF13">
    <property type="entry name" value="ALPHA_BETA HYDROLASE"/>
    <property type="match status" value="1"/>
</dbReference>
<evidence type="ECO:0000256" key="1">
    <source>
        <dbReference type="ARBA" id="ARBA00022801"/>
    </source>
</evidence>
<accession>W0FMJ0</accession>
<feature type="domain" description="BD-FAE-like" evidence="2">
    <location>
        <begin position="74"/>
        <end position="279"/>
    </location>
</feature>
<dbReference type="AlphaFoldDB" id="W0FMJ0"/>
<dbReference type="PANTHER" id="PTHR48081">
    <property type="entry name" value="AB HYDROLASE SUPERFAMILY PROTEIN C4A8.06C"/>
    <property type="match status" value="1"/>
</dbReference>
<dbReference type="SUPFAM" id="SSF53474">
    <property type="entry name" value="alpha/beta-Hydrolases"/>
    <property type="match status" value="1"/>
</dbReference>
<dbReference type="Pfam" id="PF20434">
    <property type="entry name" value="BD-FAE"/>
    <property type="match status" value="1"/>
</dbReference>
<organism evidence="3">
    <name type="scientific">uncultured bacterium Contig16</name>
    <dbReference type="NCBI Taxonomy" id="1393468"/>
    <lineage>
        <taxon>Bacteria</taxon>
        <taxon>environmental samples</taxon>
    </lineage>
</organism>
<dbReference type="EMBL" id="KC246781">
    <property type="protein sequence ID" value="AHF23997.1"/>
    <property type="molecule type" value="Genomic_DNA"/>
</dbReference>
<dbReference type="GO" id="GO:0016787">
    <property type="term" value="F:hydrolase activity"/>
    <property type="evidence" value="ECO:0007669"/>
    <property type="project" value="UniProtKB-KW"/>
</dbReference>
<sequence length="319" mass="35263">MAQNVQKINRYYHIDLCPGTEKPPAPSEKQREKGDAMKKVLQIEKSREVLILAENITYSRVGDWYDITWQEMKLDIICPKNRVGHAAQPCIVWICGGAFITERKDIWAPEMMYYAERGVTVALVDYRTSDKGSFPAGLADIKTAIRFLKAHAADFCIDPDRIFTMGESAGGTLSTLAGVTAGVPEFDRGEWLEYSSAPAGAVDIYGLSDLSLSRKTSSNPDAVPSWQFTAFLGNDPKTAAEKASAVNYVNEQTCPFLILHGDIDDTVPIAQSEALYEKLRSCGVPVDFYIIEGANHGDELIYQDEVKEKVLAFVKGFTA</sequence>
<dbReference type="InterPro" id="IPR049492">
    <property type="entry name" value="BD-FAE-like_dom"/>
</dbReference>
<keyword evidence="1" id="KW-0378">Hydrolase</keyword>
<dbReference type="Gene3D" id="3.40.50.1820">
    <property type="entry name" value="alpha/beta hydrolase"/>
    <property type="match status" value="1"/>
</dbReference>
<dbReference type="InterPro" id="IPR050300">
    <property type="entry name" value="GDXG_lipolytic_enzyme"/>
</dbReference>
<dbReference type="InterPro" id="IPR029058">
    <property type="entry name" value="AB_hydrolase_fold"/>
</dbReference>
<evidence type="ECO:0000313" key="3">
    <source>
        <dbReference type="EMBL" id="AHF23997.1"/>
    </source>
</evidence>
<name>W0FMJ0_9BACT</name>
<evidence type="ECO:0000259" key="2">
    <source>
        <dbReference type="Pfam" id="PF20434"/>
    </source>
</evidence>